<evidence type="ECO:0000313" key="2">
    <source>
        <dbReference type="Proteomes" id="UP000789759"/>
    </source>
</evidence>
<sequence>VDIETGQEGQLNSRLEDRHSSGYLLFDEFLNIPNKIIIYKVSNDKVIEELVNTFSSEGTNKLSEIDNSNELDNSIELLIISATVALENLFTSKK</sequence>
<accession>A0A9N8WAW8</accession>
<organism evidence="1 2">
    <name type="scientific">Cetraspora pellucida</name>
    <dbReference type="NCBI Taxonomy" id="1433469"/>
    <lineage>
        <taxon>Eukaryota</taxon>
        <taxon>Fungi</taxon>
        <taxon>Fungi incertae sedis</taxon>
        <taxon>Mucoromycota</taxon>
        <taxon>Glomeromycotina</taxon>
        <taxon>Glomeromycetes</taxon>
        <taxon>Diversisporales</taxon>
        <taxon>Gigasporaceae</taxon>
        <taxon>Cetraspora</taxon>
    </lineage>
</organism>
<dbReference type="AlphaFoldDB" id="A0A9N8WAW8"/>
<proteinExistence type="predicted"/>
<dbReference type="OrthoDB" id="2428958at2759"/>
<gene>
    <name evidence="1" type="ORF">CPELLU_LOCUS1349</name>
</gene>
<protein>
    <submittedName>
        <fullName evidence="1">13274_t:CDS:1</fullName>
    </submittedName>
</protein>
<evidence type="ECO:0000313" key="1">
    <source>
        <dbReference type="EMBL" id="CAG8477070.1"/>
    </source>
</evidence>
<reference evidence="1" key="1">
    <citation type="submission" date="2021-06" db="EMBL/GenBank/DDBJ databases">
        <authorList>
            <person name="Kallberg Y."/>
            <person name="Tangrot J."/>
            <person name="Rosling A."/>
        </authorList>
    </citation>
    <scope>NUCLEOTIDE SEQUENCE</scope>
    <source>
        <strain evidence="1">FL966</strain>
    </source>
</reference>
<dbReference type="EMBL" id="CAJVQA010000482">
    <property type="protein sequence ID" value="CAG8477070.1"/>
    <property type="molecule type" value="Genomic_DNA"/>
</dbReference>
<feature type="non-terminal residue" evidence="1">
    <location>
        <position position="1"/>
    </location>
</feature>
<comment type="caution">
    <text evidence="1">The sequence shown here is derived from an EMBL/GenBank/DDBJ whole genome shotgun (WGS) entry which is preliminary data.</text>
</comment>
<name>A0A9N8WAW8_9GLOM</name>
<keyword evidence="2" id="KW-1185">Reference proteome</keyword>
<dbReference type="Proteomes" id="UP000789759">
    <property type="component" value="Unassembled WGS sequence"/>
</dbReference>